<dbReference type="STRING" id="1237149.C900_01533"/>
<dbReference type="AlphaFoldDB" id="L8JUJ2"/>
<accession>L8JUJ2</accession>
<dbReference type="Proteomes" id="UP000011135">
    <property type="component" value="Unassembled WGS sequence"/>
</dbReference>
<evidence type="ECO:0000313" key="1">
    <source>
        <dbReference type="EMBL" id="ELR72450.1"/>
    </source>
</evidence>
<comment type="caution">
    <text evidence="1">The sequence shown here is derived from an EMBL/GenBank/DDBJ whole genome shotgun (WGS) entry which is preliminary data.</text>
</comment>
<proteinExistence type="predicted"/>
<dbReference type="EMBL" id="AMZN01000022">
    <property type="protein sequence ID" value="ELR72450.1"/>
    <property type="molecule type" value="Genomic_DNA"/>
</dbReference>
<name>L8JUJ2_9BACT</name>
<reference evidence="1 2" key="1">
    <citation type="submission" date="2012-12" db="EMBL/GenBank/DDBJ databases">
        <title>Genome assembly of Fulvivirga imtechensis AK7.</title>
        <authorList>
            <person name="Nupur N."/>
            <person name="Khatri I."/>
            <person name="Kumar R."/>
            <person name="Subramanian S."/>
            <person name="Pinnaka A."/>
        </authorList>
    </citation>
    <scope>NUCLEOTIDE SEQUENCE [LARGE SCALE GENOMIC DNA]</scope>
    <source>
        <strain evidence="1 2">AK7</strain>
    </source>
</reference>
<gene>
    <name evidence="1" type="ORF">C900_01533</name>
</gene>
<evidence type="ECO:0000313" key="2">
    <source>
        <dbReference type="Proteomes" id="UP000011135"/>
    </source>
</evidence>
<organism evidence="1 2">
    <name type="scientific">Fulvivirga imtechensis AK7</name>
    <dbReference type="NCBI Taxonomy" id="1237149"/>
    <lineage>
        <taxon>Bacteria</taxon>
        <taxon>Pseudomonadati</taxon>
        <taxon>Bacteroidota</taxon>
        <taxon>Cytophagia</taxon>
        <taxon>Cytophagales</taxon>
        <taxon>Fulvivirgaceae</taxon>
        <taxon>Fulvivirga</taxon>
    </lineage>
</organism>
<keyword evidence="2" id="KW-1185">Reference proteome</keyword>
<protein>
    <submittedName>
        <fullName evidence="1">Uncharacterized protein</fullName>
    </submittedName>
</protein>
<sequence>MCETTCQNKTYEQNKDRPERELLLRPVQVKAEDEWYHEIGQPNQDIGGNI</sequence>